<organism evidence="2 3">
    <name type="scientific">Paenibacillus chibensis</name>
    <dbReference type="NCBI Taxonomy" id="59846"/>
    <lineage>
        <taxon>Bacteria</taxon>
        <taxon>Bacillati</taxon>
        <taxon>Bacillota</taxon>
        <taxon>Bacilli</taxon>
        <taxon>Bacillales</taxon>
        <taxon>Paenibacillaceae</taxon>
        <taxon>Paenibacillus</taxon>
    </lineage>
</organism>
<evidence type="ECO:0000256" key="1">
    <source>
        <dbReference type="SAM" id="MobiDB-lite"/>
    </source>
</evidence>
<dbReference type="Proteomes" id="UP001343257">
    <property type="component" value="Unassembled WGS sequence"/>
</dbReference>
<feature type="compositionally biased region" description="Basic and acidic residues" evidence="1">
    <location>
        <begin position="1"/>
        <end position="45"/>
    </location>
</feature>
<proteinExistence type="predicted"/>
<evidence type="ECO:0008006" key="4">
    <source>
        <dbReference type="Google" id="ProtNLM"/>
    </source>
</evidence>
<protein>
    <recommendedName>
        <fullName evidence="4">YfhD family protein</fullName>
    </recommendedName>
</protein>
<dbReference type="RefSeq" id="WP_246049300.1">
    <property type="nucleotide sequence ID" value="NZ_BIMK01000001.1"/>
</dbReference>
<sequence length="81" mass="9761">MENKETVQEPVNRSELKKQKRMDHPEQYPTEKESLFDRFESERNVDPIPVEELNEQVKDERDKEHTKDTSSTEKKYSADYD</sequence>
<accession>A0ABU6Q0K8</accession>
<feature type="compositionally biased region" description="Basic and acidic residues" evidence="1">
    <location>
        <begin position="55"/>
        <end position="81"/>
    </location>
</feature>
<reference evidence="2 3" key="1">
    <citation type="submission" date="2023-03" db="EMBL/GenBank/DDBJ databases">
        <title>Bacillus Genome Sequencing.</title>
        <authorList>
            <person name="Dunlap C."/>
        </authorList>
    </citation>
    <scope>NUCLEOTIDE SEQUENCE [LARGE SCALE GENOMIC DNA]</scope>
    <source>
        <strain evidence="2 3">NRS-52</strain>
    </source>
</reference>
<dbReference type="EMBL" id="JARTLD010000057">
    <property type="protein sequence ID" value="MED5019908.1"/>
    <property type="molecule type" value="Genomic_DNA"/>
</dbReference>
<keyword evidence="3" id="KW-1185">Reference proteome</keyword>
<evidence type="ECO:0000313" key="2">
    <source>
        <dbReference type="EMBL" id="MED5019908.1"/>
    </source>
</evidence>
<name>A0ABU6Q0K8_9BACL</name>
<gene>
    <name evidence="2" type="ORF">P9847_21755</name>
</gene>
<evidence type="ECO:0000313" key="3">
    <source>
        <dbReference type="Proteomes" id="UP001343257"/>
    </source>
</evidence>
<comment type="caution">
    <text evidence="2">The sequence shown here is derived from an EMBL/GenBank/DDBJ whole genome shotgun (WGS) entry which is preliminary data.</text>
</comment>
<feature type="region of interest" description="Disordered" evidence="1">
    <location>
        <begin position="1"/>
        <end position="81"/>
    </location>
</feature>